<dbReference type="AlphaFoldDB" id="A0A8S1K8Q1"/>
<accession>A0A8S1K8Q1</accession>
<reference evidence="1" key="1">
    <citation type="submission" date="2021-01" db="EMBL/GenBank/DDBJ databases">
        <authorList>
            <consortium name="Genoscope - CEA"/>
            <person name="William W."/>
        </authorList>
    </citation>
    <scope>NUCLEOTIDE SEQUENCE</scope>
</reference>
<evidence type="ECO:0000313" key="2">
    <source>
        <dbReference type="Proteomes" id="UP000688137"/>
    </source>
</evidence>
<sequence length="119" mass="14440">MSINYACNVFKPYLKNQENQVEDNPQIQISCNITNYLKIRLLQNPFPYRFKELNLTLRINYLNQNCIIDYNNKVMIIKLTSRIIHLHFKIKSIRKQKLLKRNLYLMNINLQNKENLRIL</sequence>
<comment type="caution">
    <text evidence="1">The sequence shown here is derived from an EMBL/GenBank/DDBJ whole genome shotgun (WGS) entry which is preliminary data.</text>
</comment>
<dbReference type="Proteomes" id="UP000688137">
    <property type="component" value="Unassembled WGS sequence"/>
</dbReference>
<keyword evidence="2" id="KW-1185">Reference proteome</keyword>
<protein>
    <submittedName>
        <fullName evidence="1">Uncharacterized protein</fullName>
    </submittedName>
</protein>
<dbReference type="EMBL" id="CAJJDM010000014">
    <property type="protein sequence ID" value="CAD8051568.1"/>
    <property type="molecule type" value="Genomic_DNA"/>
</dbReference>
<evidence type="ECO:0000313" key="1">
    <source>
        <dbReference type="EMBL" id="CAD8051568.1"/>
    </source>
</evidence>
<name>A0A8S1K8Q1_PARPR</name>
<organism evidence="1 2">
    <name type="scientific">Paramecium primaurelia</name>
    <dbReference type="NCBI Taxonomy" id="5886"/>
    <lineage>
        <taxon>Eukaryota</taxon>
        <taxon>Sar</taxon>
        <taxon>Alveolata</taxon>
        <taxon>Ciliophora</taxon>
        <taxon>Intramacronucleata</taxon>
        <taxon>Oligohymenophorea</taxon>
        <taxon>Peniculida</taxon>
        <taxon>Parameciidae</taxon>
        <taxon>Paramecium</taxon>
    </lineage>
</organism>
<gene>
    <name evidence="1" type="ORF">PPRIM_AZ9-3.1.T0180186</name>
</gene>
<proteinExistence type="predicted"/>